<evidence type="ECO:0000313" key="14">
    <source>
        <dbReference type="EMBL" id="KAF7690670.1"/>
    </source>
</evidence>
<evidence type="ECO:0000256" key="8">
    <source>
        <dbReference type="ARBA" id="ARBA00023125"/>
    </source>
</evidence>
<dbReference type="Gene3D" id="3.30.160.60">
    <property type="entry name" value="Classic Zinc Finger"/>
    <property type="match status" value="11"/>
</dbReference>
<keyword evidence="10" id="KW-0539">Nucleus</keyword>
<dbReference type="Proteomes" id="UP000606274">
    <property type="component" value="Unassembled WGS sequence"/>
</dbReference>
<feature type="domain" description="C2H2-type" evidence="13">
    <location>
        <begin position="321"/>
        <end position="348"/>
    </location>
</feature>
<feature type="domain" description="C2H2-type" evidence="13">
    <location>
        <begin position="616"/>
        <end position="643"/>
    </location>
</feature>
<evidence type="ECO:0000256" key="5">
    <source>
        <dbReference type="ARBA" id="ARBA00022771"/>
    </source>
</evidence>
<feature type="domain" description="C2H2-type" evidence="13">
    <location>
        <begin position="349"/>
        <end position="376"/>
    </location>
</feature>
<evidence type="ECO:0000256" key="4">
    <source>
        <dbReference type="ARBA" id="ARBA00022737"/>
    </source>
</evidence>
<protein>
    <recommendedName>
        <fullName evidence="13">C2H2-type domain-containing protein</fullName>
    </recommendedName>
</protein>
<accession>A0A8T0AEU0</accession>
<feature type="region of interest" description="Disordered" evidence="12">
    <location>
        <begin position="511"/>
        <end position="545"/>
    </location>
</feature>
<dbReference type="SMART" id="SM00355">
    <property type="entry name" value="ZnF_C2H2"/>
    <property type="match status" value="11"/>
</dbReference>
<feature type="compositionally biased region" description="Polar residues" evidence="12">
    <location>
        <begin position="902"/>
        <end position="914"/>
    </location>
</feature>
<feature type="domain" description="C2H2-type" evidence="13">
    <location>
        <begin position="217"/>
        <end position="244"/>
    </location>
</feature>
<feature type="domain" description="C2H2-type" evidence="13">
    <location>
        <begin position="189"/>
        <end position="216"/>
    </location>
</feature>
<comment type="similarity">
    <text evidence="2">Belongs to the krueppel C2H2-type zinc-finger protein family.</text>
</comment>
<proteinExistence type="inferred from homology"/>
<reference evidence="14" key="1">
    <citation type="submission" date="2020-08" db="EMBL/GenBank/DDBJ databases">
        <title>Chromosome-level assembly of Southern catfish (Silurus meridionalis) provides insights into visual adaptation to the nocturnal and benthic lifestyles.</title>
        <authorList>
            <person name="Zhang Y."/>
            <person name="Wang D."/>
            <person name="Peng Z."/>
        </authorList>
    </citation>
    <scope>NUCLEOTIDE SEQUENCE</scope>
    <source>
        <strain evidence="14">SWU-2019-XX</strain>
        <tissue evidence="14">Muscle</tissue>
    </source>
</reference>
<feature type="region of interest" description="Disordered" evidence="12">
    <location>
        <begin position="419"/>
        <end position="447"/>
    </location>
</feature>
<evidence type="ECO:0000256" key="11">
    <source>
        <dbReference type="PROSITE-ProRule" id="PRU00042"/>
    </source>
</evidence>
<keyword evidence="5 11" id="KW-0863">Zinc-finger</keyword>
<feature type="compositionally biased region" description="Polar residues" evidence="12">
    <location>
        <begin position="378"/>
        <end position="397"/>
    </location>
</feature>
<sequence>MYFAGGTRRVYRALRRHLLTHSDQRPFTCYVCLKSFRQSAHLKGHLKSHVKLREVSLIFSQTVRSQVSNSPDKHVGGQISGWRSDGDLGEENAGYVSHLASNENESEHQDHVEHLINDNTWTREVIQSRCDGFKDLTPNGSFQTSTSECSKIPNSAEKQEDVGEVYTNEDTREPDSSAEIRTVKMTNKHQCSVCLKCFSAPSKLKRHFLIHGSLRPFCCDVCPKAFRQLTHLKIHQATHFTQSQRKGQETIPRKAVSLNLNPPADPRNTPGYESEPSDRQLAVEAGDPEKEGLGDVPTAPLPKTLKRVKSLNPWMKSRVLHECPVCRKCFSAPSKLRRHCLIHTGQRPFQCPLCCRAFRQLSHLKAHHSVHTGPRRNLPSSLQTLRSNQTQPCSTRTSKARLKRLVHINLARKFRSVKQKLKQSPSLASMETHESISEPGAITNHRREDTSCSVCSKHFNAPSKLRRHILIHTGQRPFRCSVCCRGFRQKSHLKVHKCRGEGRGTFQLRGSEVHLRDSDGSRSNMSIRQEEESHGENFSGMTQSYVFSPRPGPGDDYIPGDCGDLTSPSYQDTSKPLDETDQSKESGYQCTVCFKIFDFPSKLSRHLLIHMDIKPFRCSICSKSFRQLSHLQSHFKVHMGRQNSLREGMYENVTRTSIQEASEKVRGTNTCTKDSGEPPVVQRPDVYSDIQNLNLVNNNSLSSSRNIEEFTPNMENPSSPADSSSQVRRNANQCIFCMKTFDFPSKLSRHLLVHTGIRPYECEVCYKSFKQLSHLQCHQWVHNRRDNSELKASGMRPIFSDRTTLTHEPDLQQESCEGSGVVNQSHDDYSVQVHHQKWISEDINCVPSDSGAGESKVKSETDLLQDNSVHHMFKHDSDPFGADDTSSLTLFKSESRDFKQCLTPTDSLQRSPTVPDSHKLELNQDSLKGEGSSLTSSRNVVLQPRSQGISRVLEPV</sequence>
<keyword evidence="4" id="KW-0677">Repeat</keyword>
<dbReference type="FunFam" id="3.30.160.60:FF:001049">
    <property type="entry name" value="zinc finger protein 319"/>
    <property type="match status" value="1"/>
</dbReference>
<dbReference type="Pfam" id="PF00096">
    <property type="entry name" value="zf-C2H2"/>
    <property type="match status" value="5"/>
</dbReference>
<dbReference type="EMBL" id="JABFDY010000023">
    <property type="protein sequence ID" value="KAF7690670.1"/>
    <property type="molecule type" value="Genomic_DNA"/>
</dbReference>
<feature type="compositionally biased region" description="Polar residues" evidence="12">
    <location>
        <begin position="932"/>
        <end position="949"/>
    </location>
</feature>
<feature type="domain" description="C2H2-type" evidence="13">
    <location>
        <begin position="450"/>
        <end position="477"/>
    </location>
</feature>
<comment type="subcellular location">
    <subcellularLocation>
        <location evidence="1">Nucleus</location>
    </subcellularLocation>
</comment>
<evidence type="ECO:0000256" key="3">
    <source>
        <dbReference type="ARBA" id="ARBA00022723"/>
    </source>
</evidence>
<organism evidence="14 15">
    <name type="scientific">Silurus meridionalis</name>
    <name type="common">Southern catfish</name>
    <name type="synonym">Silurus soldatovi meridionalis</name>
    <dbReference type="NCBI Taxonomy" id="175797"/>
    <lineage>
        <taxon>Eukaryota</taxon>
        <taxon>Metazoa</taxon>
        <taxon>Chordata</taxon>
        <taxon>Craniata</taxon>
        <taxon>Vertebrata</taxon>
        <taxon>Euteleostomi</taxon>
        <taxon>Actinopterygii</taxon>
        <taxon>Neopterygii</taxon>
        <taxon>Teleostei</taxon>
        <taxon>Ostariophysi</taxon>
        <taxon>Siluriformes</taxon>
        <taxon>Siluridae</taxon>
        <taxon>Silurus</taxon>
    </lineage>
</organism>
<name>A0A8T0AEU0_SILME</name>
<keyword evidence="3" id="KW-0479">Metal-binding</keyword>
<feature type="region of interest" description="Disordered" evidence="12">
    <location>
        <begin position="902"/>
        <end position="956"/>
    </location>
</feature>
<comment type="caution">
    <text evidence="14">The sequence shown here is derived from an EMBL/GenBank/DDBJ whole genome shotgun (WGS) entry which is preliminary data.</text>
</comment>
<keyword evidence="6" id="KW-0862">Zinc</keyword>
<dbReference type="FunFam" id="3.30.160.60:FF:000925">
    <property type="entry name" value="Zinc finger protein 668"/>
    <property type="match status" value="1"/>
</dbReference>
<dbReference type="PANTHER" id="PTHR24393:SF15">
    <property type="entry name" value="IP01243P-RELATED"/>
    <property type="match status" value="1"/>
</dbReference>
<evidence type="ECO:0000256" key="2">
    <source>
        <dbReference type="ARBA" id="ARBA00006991"/>
    </source>
</evidence>
<dbReference type="FunFam" id="3.30.160.60:FF:000446">
    <property type="entry name" value="Zinc finger protein"/>
    <property type="match status" value="2"/>
</dbReference>
<keyword evidence="15" id="KW-1185">Reference proteome</keyword>
<feature type="domain" description="C2H2-type" evidence="13">
    <location>
        <begin position="478"/>
        <end position="497"/>
    </location>
</feature>
<evidence type="ECO:0000259" key="13">
    <source>
        <dbReference type="PROSITE" id="PS50157"/>
    </source>
</evidence>
<feature type="domain" description="C2H2-type" evidence="13">
    <location>
        <begin position="760"/>
        <end position="787"/>
    </location>
</feature>
<evidence type="ECO:0000256" key="7">
    <source>
        <dbReference type="ARBA" id="ARBA00023015"/>
    </source>
</evidence>
<evidence type="ECO:0000256" key="12">
    <source>
        <dbReference type="SAM" id="MobiDB-lite"/>
    </source>
</evidence>
<dbReference type="GO" id="GO:0005634">
    <property type="term" value="C:nucleus"/>
    <property type="evidence" value="ECO:0007669"/>
    <property type="project" value="UniProtKB-SubCell"/>
</dbReference>
<feature type="domain" description="C2H2-type" evidence="13">
    <location>
        <begin position="588"/>
        <end position="615"/>
    </location>
</feature>
<keyword evidence="7" id="KW-0805">Transcription regulation</keyword>
<dbReference type="GO" id="GO:0008270">
    <property type="term" value="F:zinc ion binding"/>
    <property type="evidence" value="ECO:0007669"/>
    <property type="project" value="UniProtKB-KW"/>
</dbReference>
<gene>
    <name evidence="14" type="ORF">HF521_012474</name>
</gene>
<dbReference type="PROSITE" id="PS50157">
    <property type="entry name" value="ZINC_FINGER_C2H2_2"/>
    <property type="match status" value="11"/>
</dbReference>
<dbReference type="InterPro" id="IPR036236">
    <property type="entry name" value="Znf_C2H2_sf"/>
</dbReference>
<dbReference type="PANTHER" id="PTHR24393">
    <property type="entry name" value="ZINC FINGER PROTEIN"/>
    <property type="match status" value="1"/>
</dbReference>
<dbReference type="GO" id="GO:0000978">
    <property type="term" value="F:RNA polymerase II cis-regulatory region sequence-specific DNA binding"/>
    <property type="evidence" value="ECO:0007669"/>
    <property type="project" value="TreeGrafter"/>
</dbReference>
<dbReference type="FunFam" id="3.30.160.60:FF:000624">
    <property type="entry name" value="zinc finger protein 697"/>
    <property type="match status" value="1"/>
</dbReference>
<evidence type="ECO:0000256" key="6">
    <source>
        <dbReference type="ARBA" id="ARBA00022833"/>
    </source>
</evidence>
<evidence type="ECO:0000256" key="9">
    <source>
        <dbReference type="ARBA" id="ARBA00023163"/>
    </source>
</evidence>
<evidence type="ECO:0000313" key="15">
    <source>
        <dbReference type="Proteomes" id="UP000606274"/>
    </source>
</evidence>
<dbReference type="InterPro" id="IPR013087">
    <property type="entry name" value="Znf_C2H2_type"/>
</dbReference>
<dbReference type="AlphaFoldDB" id="A0A8T0AEU0"/>
<feature type="region of interest" description="Disordered" evidence="12">
    <location>
        <begin position="239"/>
        <end position="281"/>
    </location>
</feature>
<dbReference type="FunFam" id="3.30.160.60:FF:002212">
    <property type="entry name" value="Zinc finger protein 672"/>
    <property type="match status" value="1"/>
</dbReference>
<dbReference type="GO" id="GO:0001228">
    <property type="term" value="F:DNA-binding transcription activator activity, RNA polymerase II-specific"/>
    <property type="evidence" value="ECO:0007669"/>
    <property type="project" value="TreeGrafter"/>
</dbReference>
<dbReference type="SUPFAM" id="SSF57667">
    <property type="entry name" value="beta-beta-alpha zinc fingers"/>
    <property type="match status" value="6"/>
</dbReference>
<feature type="domain" description="C2H2-type" evidence="13">
    <location>
        <begin position="732"/>
        <end position="759"/>
    </location>
</feature>
<dbReference type="FunFam" id="3.30.160.60:FF:000065">
    <property type="entry name" value="B-cell CLL/lymphoma 6, member B"/>
    <property type="match status" value="1"/>
</dbReference>
<keyword evidence="9" id="KW-0804">Transcription</keyword>
<dbReference type="PROSITE" id="PS00028">
    <property type="entry name" value="ZINC_FINGER_C2H2_1"/>
    <property type="match status" value="10"/>
</dbReference>
<keyword evidence="8" id="KW-0238">DNA-binding</keyword>
<feature type="region of interest" description="Disordered" evidence="12">
    <location>
        <begin position="369"/>
        <end position="398"/>
    </location>
</feature>
<feature type="compositionally biased region" description="Basic and acidic residues" evidence="12">
    <location>
        <begin position="511"/>
        <end position="520"/>
    </location>
</feature>
<feature type="domain" description="C2H2-type" evidence="13">
    <location>
        <begin position="27"/>
        <end position="54"/>
    </location>
</feature>
<evidence type="ECO:0000256" key="1">
    <source>
        <dbReference type="ARBA" id="ARBA00004123"/>
    </source>
</evidence>
<evidence type="ECO:0000256" key="10">
    <source>
        <dbReference type="ARBA" id="ARBA00023242"/>
    </source>
</evidence>